<feature type="domain" description="Nudix hydrolase" evidence="17">
    <location>
        <begin position="3"/>
        <end position="129"/>
    </location>
</feature>
<dbReference type="AlphaFoldDB" id="A0A1Y3TZC5"/>
<evidence type="ECO:0000256" key="16">
    <source>
        <dbReference type="SAM" id="MobiDB-lite"/>
    </source>
</evidence>
<dbReference type="PROSITE" id="PS51462">
    <property type="entry name" value="NUDIX"/>
    <property type="match status" value="1"/>
</dbReference>
<comment type="similarity">
    <text evidence="2 15">Belongs to the Nudix hydrolase family.</text>
</comment>
<evidence type="ECO:0000256" key="10">
    <source>
        <dbReference type="ARBA" id="ARBA00022842"/>
    </source>
</evidence>
<evidence type="ECO:0000256" key="2">
    <source>
        <dbReference type="ARBA" id="ARBA00005582"/>
    </source>
</evidence>
<dbReference type="Gene3D" id="3.40.960.10">
    <property type="entry name" value="VSR Endonuclease"/>
    <property type="match status" value="1"/>
</dbReference>
<dbReference type="InterPro" id="IPR011335">
    <property type="entry name" value="Restrct_endonuc-II-like"/>
</dbReference>
<dbReference type="STRING" id="1118060.GCA_000311845_00266"/>
<evidence type="ECO:0000256" key="12">
    <source>
        <dbReference type="ARBA" id="ARBA00029466"/>
    </source>
</evidence>
<proteinExistence type="inferred from homology"/>
<dbReference type="CDD" id="cd03425">
    <property type="entry name" value="NUDIX_MutT_NudA_like"/>
    <property type="match status" value="1"/>
</dbReference>
<comment type="cofactor">
    <cofactor evidence="1">
        <name>Mg(2+)</name>
        <dbReference type="ChEBI" id="CHEBI:18420"/>
    </cofactor>
</comment>
<name>A0A1Y3TZC5_9ACTN</name>
<evidence type="ECO:0000256" key="7">
    <source>
        <dbReference type="ARBA" id="ARBA00022759"/>
    </source>
</evidence>
<dbReference type="GO" id="GO:0004519">
    <property type="term" value="F:endonuclease activity"/>
    <property type="evidence" value="ECO:0007669"/>
    <property type="project" value="UniProtKB-KW"/>
</dbReference>
<dbReference type="InterPro" id="IPR047127">
    <property type="entry name" value="MutT-like"/>
</dbReference>
<dbReference type="RefSeq" id="WP_087186837.1">
    <property type="nucleotide sequence ID" value="NZ_NFHO01000010.1"/>
</dbReference>
<keyword evidence="8" id="KW-0227">DNA damage</keyword>
<dbReference type="GO" id="GO:0006260">
    <property type="term" value="P:DNA replication"/>
    <property type="evidence" value="ECO:0007669"/>
    <property type="project" value="UniProtKB-KW"/>
</dbReference>
<dbReference type="InterPro" id="IPR020476">
    <property type="entry name" value="Nudix_hydrolase"/>
</dbReference>
<protein>
    <recommendedName>
        <fullName evidence="14">8-oxo-dGTP diphosphatase</fullName>
        <ecNumber evidence="14">3.6.1.55</ecNumber>
    </recommendedName>
</protein>
<evidence type="ECO:0000313" key="18">
    <source>
        <dbReference type="EMBL" id="OUN41906.1"/>
    </source>
</evidence>
<evidence type="ECO:0000256" key="11">
    <source>
        <dbReference type="ARBA" id="ARBA00023204"/>
    </source>
</evidence>
<evidence type="ECO:0000259" key="17">
    <source>
        <dbReference type="PROSITE" id="PS51462"/>
    </source>
</evidence>
<dbReference type="CDD" id="cd00221">
    <property type="entry name" value="Vsr"/>
    <property type="match status" value="1"/>
</dbReference>
<evidence type="ECO:0000256" key="8">
    <source>
        <dbReference type="ARBA" id="ARBA00022763"/>
    </source>
</evidence>
<keyword evidence="11" id="KW-0234">DNA repair</keyword>
<dbReference type="InterPro" id="IPR000086">
    <property type="entry name" value="NUDIX_hydrolase_dom"/>
</dbReference>
<keyword evidence="19" id="KW-1185">Reference proteome</keyword>
<sequence length="282" mass="32820">MKTVRVAAGIIHENGDSNRVLAVRRGYGEMSGLWEFPGGKVERGETAEDACRRELAEELNIRVTDLRDIYTVEYDYPDFHLSMECYSCRIEEGEPQKSDRQLEIRWIERRSLATLSWMPADVELVNTLSRTSSDEDLAALAKRRHDSRHSMQGNKRQNTKPELLVRQRLRAAGLTGYRLQWKKAPGRPDIAFPGRKIAIFVNGCFWHRCPHCNPSTPKRNTEFWEAKFRRNIERDARAITELKELGWTPITIWECELKRDKIDETMARVIATINEHAPKTRR</sequence>
<evidence type="ECO:0000256" key="4">
    <source>
        <dbReference type="ARBA" id="ARBA00022705"/>
    </source>
</evidence>
<dbReference type="Pfam" id="PF00293">
    <property type="entry name" value="NUDIX"/>
    <property type="match status" value="1"/>
</dbReference>
<dbReference type="EMBL" id="NFHO01000010">
    <property type="protein sequence ID" value="OUN41906.1"/>
    <property type="molecule type" value="Genomic_DNA"/>
</dbReference>
<dbReference type="GO" id="GO:0006298">
    <property type="term" value="P:mismatch repair"/>
    <property type="evidence" value="ECO:0007669"/>
    <property type="project" value="InterPro"/>
</dbReference>
<keyword evidence="6" id="KW-0479">Metal-binding</keyword>
<keyword evidence="9 15" id="KW-0378">Hydrolase</keyword>
<dbReference type="GO" id="GO:0044715">
    <property type="term" value="F:8-oxo-dGDP phosphatase activity"/>
    <property type="evidence" value="ECO:0007669"/>
    <property type="project" value="TreeGrafter"/>
</dbReference>
<dbReference type="GO" id="GO:0008413">
    <property type="term" value="F:8-oxo-7,8-dihydroguanosine triphosphate pyrophosphatase activity"/>
    <property type="evidence" value="ECO:0007669"/>
    <property type="project" value="TreeGrafter"/>
</dbReference>
<comment type="similarity">
    <text evidence="12">Belongs to the Vsr family.</text>
</comment>
<reference evidence="19" key="1">
    <citation type="submission" date="2017-04" db="EMBL/GenBank/DDBJ databases">
        <title>Function of individual gut microbiota members based on whole genome sequencing of pure cultures obtained from chicken caecum.</title>
        <authorList>
            <person name="Medvecky M."/>
            <person name="Cejkova D."/>
            <person name="Polansky O."/>
            <person name="Karasova D."/>
            <person name="Kubasova T."/>
            <person name="Cizek A."/>
            <person name="Rychlik I."/>
        </authorList>
    </citation>
    <scope>NUCLEOTIDE SEQUENCE [LARGE SCALE GENOMIC DNA]</scope>
    <source>
        <strain evidence="19">An70</strain>
    </source>
</reference>
<feature type="region of interest" description="Disordered" evidence="16">
    <location>
        <begin position="142"/>
        <end position="161"/>
    </location>
</feature>
<dbReference type="SUPFAM" id="SSF52980">
    <property type="entry name" value="Restriction endonuclease-like"/>
    <property type="match status" value="1"/>
</dbReference>
<keyword evidence="4" id="KW-0235">DNA replication</keyword>
<keyword evidence="5" id="KW-0540">Nuclease</keyword>
<evidence type="ECO:0000256" key="13">
    <source>
        <dbReference type="ARBA" id="ARBA00035861"/>
    </source>
</evidence>
<evidence type="ECO:0000256" key="6">
    <source>
        <dbReference type="ARBA" id="ARBA00022723"/>
    </source>
</evidence>
<gene>
    <name evidence="18" type="ORF">B5G21_08640</name>
</gene>
<keyword evidence="3" id="KW-0515">Mutator protein</keyword>
<evidence type="ECO:0000256" key="3">
    <source>
        <dbReference type="ARBA" id="ARBA00022457"/>
    </source>
</evidence>
<comment type="catalytic activity">
    <reaction evidence="13">
        <text>8-oxo-dGTP + H2O = 8-oxo-dGMP + diphosphate + H(+)</text>
        <dbReference type="Rhea" id="RHEA:31575"/>
        <dbReference type="ChEBI" id="CHEBI:15377"/>
        <dbReference type="ChEBI" id="CHEBI:15378"/>
        <dbReference type="ChEBI" id="CHEBI:33019"/>
        <dbReference type="ChEBI" id="CHEBI:63224"/>
        <dbReference type="ChEBI" id="CHEBI:77896"/>
        <dbReference type="EC" id="3.6.1.55"/>
    </reaction>
</comment>
<dbReference type="GO" id="GO:0035539">
    <property type="term" value="F:8-oxo-7,8-dihydrodeoxyguanosine triphosphate pyrophosphatase activity"/>
    <property type="evidence" value="ECO:0007669"/>
    <property type="project" value="UniProtKB-EC"/>
</dbReference>
<evidence type="ECO:0000256" key="14">
    <source>
        <dbReference type="ARBA" id="ARBA00038905"/>
    </source>
</evidence>
<comment type="caution">
    <text evidence="18">The sequence shown here is derived from an EMBL/GenBank/DDBJ whole genome shotgun (WGS) entry which is preliminary data.</text>
</comment>
<dbReference type="NCBIfam" id="TIGR00632">
    <property type="entry name" value="vsr"/>
    <property type="match status" value="1"/>
</dbReference>
<dbReference type="Gene3D" id="3.90.79.10">
    <property type="entry name" value="Nucleoside Triphosphate Pyrophosphohydrolase"/>
    <property type="match status" value="1"/>
</dbReference>
<organism evidence="18 19">
    <name type="scientific">Enorma massiliensis</name>
    <dbReference type="NCBI Taxonomy" id="1472761"/>
    <lineage>
        <taxon>Bacteria</taxon>
        <taxon>Bacillati</taxon>
        <taxon>Actinomycetota</taxon>
        <taxon>Coriobacteriia</taxon>
        <taxon>Coriobacteriales</taxon>
        <taxon>Coriobacteriaceae</taxon>
        <taxon>Enorma</taxon>
    </lineage>
</organism>
<dbReference type="Pfam" id="PF03852">
    <property type="entry name" value="Vsr"/>
    <property type="match status" value="1"/>
</dbReference>
<dbReference type="PROSITE" id="PS00893">
    <property type="entry name" value="NUDIX_BOX"/>
    <property type="match status" value="1"/>
</dbReference>
<dbReference type="GO" id="GO:0046872">
    <property type="term" value="F:metal ion binding"/>
    <property type="evidence" value="ECO:0007669"/>
    <property type="project" value="UniProtKB-KW"/>
</dbReference>
<dbReference type="PANTHER" id="PTHR47707:SF1">
    <property type="entry name" value="NUDIX HYDROLASE FAMILY PROTEIN"/>
    <property type="match status" value="1"/>
</dbReference>
<dbReference type="SUPFAM" id="SSF55811">
    <property type="entry name" value="Nudix"/>
    <property type="match status" value="1"/>
</dbReference>
<keyword evidence="10" id="KW-0460">Magnesium</keyword>
<dbReference type="GO" id="GO:0044716">
    <property type="term" value="F:8-oxo-GDP phosphatase activity"/>
    <property type="evidence" value="ECO:0007669"/>
    <property type="project" value="TreeGrafter"/>
</dbReference>
<evidence type="ECO:0000256" key="5">
    <source>
        <dbReference type="ARBA" id="ARBA00022722"/>
    </source>
</evidence>
<dbReference type="InterPro" id="IPR020084">
    <property type="entry name" value="NUDIX_hydrolase_CS"/>
</dbReference>
<dbReference type="InterPro" id="IPR004603">
    <property type="entry name" value="DNA_mismatch_endonuc_vsr"/>
</dbReference>
<evidence type="ECO:0000256" key="9">
    <source>
        <dbReference type="ARBA" id="ARBA00022801"/>
    </source>
</evidence>
<evidence type="ECO:0000313" key="19">
    <source>
        <dbReference type="Proteomes" id="UP000196560"/>
    </source>
</evidence>
<dbReference type="PANTHER" id="PTHR47707">
    <property type="entry name" value="8-OXO-DGTP DIPHOSPHATASE"/>
    <property type="match status" value="1"/>
</dbReference>
<dbReference type="EC" id="3.6.1.55" evidence="14"/>
<keyword evidence="7 18" id="KW-0255">Endonuclease</keyword>
<dbReference type="InterPro" id="IPR015797">
    <property type="entry name" value="NUDIX_hydrolase-like_dom_sf"/>
</dbReference>
<dbReference type="eggNOG" id="COG3727">
    <property type="taxonomic scope" value="Bacteria"/>
</dbReference>
<dbReference type="Proteomes" id="UP000196560">
    <property type="component" value="Unassembled WGS sequence"/>
</dbReference>
<dbReference type="eggNOG" id="COG1051">
    <property type="taxonomic scope" value="Bacteria"/>
</dbReference>
<evidence type="ECO:0000256" key="15">
    <source>
        <dbReference type="RuleBase" id="RU003476"/>
    </source>
</evidence>
<accession>A0A1Y3TZC5</accession>
<evidence type="ECO:0000256" key="1">
    <source>
        <dbReference type="ARBA" id="ARBA00001946"/>
    </source>
</evidence>
<dbReference type="PRINTS" id="PR00502">
    <property type="entry name" value="NUDIXFAMILY"/>
</dbReference>